<dbReference type="Gene3D" id="2.130.10.80">
    <property type="entry name" value="Galactose oxidase/kelch, beta-propeller"/>
    <property type="match status" value="1"/>
</dbReference>
<name>A0ABR1KGV0_9PEZI</name>
<organism evidence="5 6">
    <name type="scientific">Phyllosticta citriasiana</name>
    <dbReference type="NCBI Taxonomy" id="595635"/>
    <lineage>
        <taxon>Eukaryota</taxon>
        <taxon>Fungi</taxon>
        <taxon>Dikarya</taxon>
        <taxon>Ascomycota</taxon>
        <taxon>Pezizomycotina</taxon>
        <taxon>Dothideomycetes</taxon>
        <taxon>Dothideomycetes incertae sedis</taxon>
        <taxon>Botryosphaeriales</taxon>
        <taxon>Phyllostictaceae</taxon>
        <taxon>Phyllosticta</taxon>
    </lineage>
</organism>
<dbReference type="InterPro" id="IPR015202">
    <property type="entry name" value="GO-like_E_set"/>
</dbReference>
<dbReference type="SUPFAM" id="SSF50965">
    <property type="entry name" value="Galactose oxidase, central domain"/>
    <property type="match status" value="1"/>
</dbReference>
<keyword evidence="1 2" id="KW-0732">Signal</keyword>
<dbReference type="EMBL" id="JBBPHU010000009">
    <property type="protein sequence ID" value="KAK7513575.1"/>
    <property type="molecule type" value="Genomic_DNA"/>
</dbReference>
<reference evidence="5 6" key="1">
    <citation type="submission" date="2024-04" db="EMBL/GenBank/DDBJ databases">
        <title>Phyllosticta paracitricarpa is synonymous to the EU quarantine fungus P. citricarpa based on phylogenomic analyses.</title>
        <authorList>
            <consortium name="Lawrence Berkeley National Laboratory"/>
            <person name="Van Ingen-Buijs V.A."/>
            <person name="Van Westerhoven A.C."/>
            <person name="Haridas S."/>
            <person name="Skiadas P."/>
            <person name="Martin F."/>
            <person name="Groenewald J.Z."/>
            <person name="Crous P.W."/>
            <person name="Seidl M.F."/>
        </authorList>
    </citation>
    <scope>NUCLEOTIDE SEQUENCE [LARGE SCALE GENOMIC DNA]</scope>
    <source>
        <strain evidence="5 6">CBS 123371</strain>
    </source>
</reference>
<proteinExistence type="predicted"/>
<accession>A0ABR1KGV0</accession>
<comment type="caution">
    <text evidence="5">The sequence shown here is derived from an EMBL/GenBank/DDBJ whole genome shotgun (WGS) entry which is preliminary data.</text>
</comment>
<keyword evidence="6" id="KW-1185">Reference proteome</keyword>
<dbReference type="Gene3D" id="2.60.40.10">
    <property type="entry name" value="Immunoglobulins"/>
    <property type="match status" value="1"/>
</dbReference>
<dbReference type="Pfam" id="PF09118">
    <property type="entry name" value="GO-like_E_set"/>
    <property type="match status" value="1"/>
</dbReference>
<dbReference type="InterPro" id="IPR014756">
    <property type="entry name" value="Ig_E-set"/>
</dbReference>
<protein>
    <submittedName>
        <fullName evidence="5">Glyoxal oxidase N-terminus-domain-containing protein</fullName>
    </submittedName>
</protein>
<dbReference type="Proteomes" id="UP001363622">
    <property type="component" value="Unassembled WGS sequence"/>
</dbReference>
<feature type="chain" id="PRO_5046694955" evidence="2">
    <location>
        <begin position="21"/>
        <end position="574"/>
    </location>
</feature>
<evidence type="ECO:0000256" key="1">
    <source>
        <dbReference type="ARBA" id="ARBA00022729"/>
    </source>
</evidence>
<gene>
    <name evidence="5" type="ORF">IWZ03DRAFT_443906</name>
</gene>
<dbReference type="PANTHER" id="PTHR32208:SF21">
    <property type="entry name" value="LOW QUALITY PROTEIN: ALDEHYDE OXIDASE GLOX-LIKE"/>
    <property type="match status" value="1"/>
</dbReference>
<dbReference type="InterPro" id="IPR011043">
    <property type="entry name" value="Gal_Oxase/kelch_b-propeller"/>
</dbReference>
<evidence type="ECO:0000259" key="3">
    <source>
        <dbReference type="Pfam" id="PF07250"/>
    </source>
</evidence>
<evidence type="ECO:0000256" key="2">
    <source>
        <dbReference type="SAM" id="SignalP"/>
    </source>
</evidence>
<feature type="domain" description="Glyoxal oxidase N-terminal" evidence="3">
    <location>
        <begin position="76"/>
        <end position="434"/>
    </location>
</feature>
<dbReference type="InterPro" id="IPR037293">
    <property type="entry name" value="Gal_Oxidase_central_sf"/>
</dbReference>
<dbReference type="SUPFAM" id="SSF81296">
    <property type="entry name" value="E set domains"/>
    <property type="match status" value="1"/>
</dbReference>
<sequence length="574" mass="61777">MLTSLYIGALLGVAVQNVAAEGFRTVGSSGCSVQMSFLQPFTDNAIFLDNYHPNYGGPGVDLHTGAHAPDEYVYDGTKTAVFSTEFNWRTSALRKLRPRSNTFCSAGAFFPDGTLLNLAGAEPNANDGVGDGFDAVRRFAPGPCVQDKCTTDWVEGASRLQARRWYPTVEALADGDVVVVGGSNVGGLVVNEVNINVPTYELVTQTGVPPPAVKLPILEFTDNADTNKAYNLYPILALLPNEANANEVFTLAGQMAVIWDYKTDKLVKTLPNVPHWARNFPSSSTAALLPLSPANNYEPTILLCGGSSGDKPAPKALNDCYHIKPYAADPAWEQVDNLPNGGQVMTDAILLPDGKVLLINGAHTGSAGGFMADDPVTVPLIYDPAKPVGSRFRQLPKATIPRMYHSTAQPLPNGEVLIAGSNPSVSYNKGGKVFSNWPNFDNYGHRSYLQQQQRKDSAFPTEYRVEIFSPDYIDNPNRPKVTRAPNAIAYGKTFDVATNVQGRDVVVRLLSPGFHTHGISMQHRLVDLKVTKAAGQGAYTVTAPPRSSVMQAGALLLFIVVDGIPSEGVWVKLA</sequence>
<evidence type="ECO:0000259" key="4">
    <source>
        <dbReference type="Pfam" id="PF09118"/>
    </source>
</evidence>
<evidence type="ECO:0000313" key="6">
    <source>
        <dbReference type="Proteomes" id="UP001363622"/>
    </source>
</evidence>
<feature type="domain" description="Galactose oxidase-like Early set" evidence="4">
    <location>
        <begin position="478"/>
        <end position="572"/>
    </location>
</feature>
<dbReference type="PANTHER" id="PTHR32208">
    <property type="entry name" value="SECRETED PROTEIN-RELATED"/>
    <property type="match status" value="1"/>
</dbReference>
<dbReference type="InterPro" id="IPR009880">
    <property type="entry name" value="Glyoxal_oxidase_N"/>
</dbReference>
<dbReference type="InterPro" id="IPR013783">
    <property type="entry name" value="Ig-like_fold"/>
</dbReference>
<evidence type="ECO:0000313" key="5">
    <source>
        <dbReference type="EMBL" id="KAK7513575.1"/>
    </source>
</evidence>
<dbReference type="Pfam" id="PF07250">
    <property type="entry name" value="Glyoxal_oxid_N"/>
    <property type="match status" value="1"/>
</dbReference>
<dbReference type="CDD" id="cd02851">
    <property type="entry name" value="E_set_GO_C"/>
    <property type="match status" value="1"/>
</dbReference>
<feature type="signal peptide" evidence="2">
    <location>
        <begin position="1"/>
        <end position="20"/>
    </location>
</feature>